<comment type="caution">
    <text evidence="2">The sequence shown here is derived from an EMBL/GenBank/DDBJ whole genome shotgun (WGS) entry which is preliminary data.</text>
</comment>
<accession>A0A9Q1MWJ5</accession>
<dbReference type="AlphaFoldDB" id="A0A9Q1MWJ5"/>
<feature type="region of interest" description="Disordered" evidence="1">
    <location>
        <begin position="20"/>
        <end position="162"/>
    </location>
</feature>
<proteinExistence type="predicted"/>
<dbReference type="EMBL" id="JAJAGQ010000003">
    <property type="protein sequence ID" value="KAJ8568071.1"/>
    <property type="molecule type" value="Genomic_DNA"/>
</dbReference>
<name>A0A9Q1MWJ5_9SOLA</name>
<evidence type="ECO:0000313" key="2">
    <source>
        <dbReference type="EMBL" id="KAJ8568071.1"/>
    </source>
</evidence>
<dbReference type="OrthoDB" id="1435582at2759"/>
<feature type="compositionally biased region" description="Basic and acidic residues" evidence="1">
    <location>
        <begin position="20"/>
        <end position="32"/>
    </location>
</feature>
<dbReference type="Proteomes" id="UP001152561">
    <property type="component" value="Unassembled WGS sequence"/>
</dbReference>
<evidence type="ECO:0000256" key="1">
    <source>
        <dbReference type="SAM" id="MobiDB-lite"/>
    </source>
</evidence>
<keyword evidence="3" id="KW-1185">Reference proteome</keyword>
<feature type="compositionally biased region" description="Basic and acidic residues" evidence="1">
    <location>
        <begin position="39"/>
        <end position="53"/>
    </location>
</feature>
<sequence length="162" mass="17938">MLPEAEKHEKDTVAVEAVKEVKEKHDEGKDENKDIEEDAEKKVEICQTEHGKVEGAPAEVADVDGVKENQAEKKSEVQLEDSKGEDAPSEVAEVHEKVEQKHTETAEEKKHQPEQEQSDEQQNVVATKSTEGENALLNRDISKKAEEEVTDNGNKADEAADA</sequence>
<feature type="compositionally biased region" description="Polar residues" evidence="1">
    <location>
        <begin position="120"/>
        <end position="129"/>
    </location>
</feature>
<organism evidence="2 3">
    <name type="scientific">Anisodus acutangulus</name>
    <dbReference type="NCBI Taxonomy" id="402998"/>
    <lineage>
        <taxon>Eukaryota</taxon>
        <taxon>Viridiplantae</taxon>
        <taxon>Streptophyta</taxon>
        <taxon>Embryophyta</taxon>
        <taxon>Tracheophyta</taxon>
        <taxon>Spermatophyta</taxon>
        <taxon>Magnoliopsida</taxon>
        <taxon>eudicotyledons</taxon>
        <taxon>Gunneridae</taxon>
        <taxon>Pentapetalae</taxon>
        <taxon>asterids</taxon>
        <taxon>lamiids</taxon>
        <taxon>Solanales</taxon>
        <taxon>Solanaceae</taxon>
        <taxon>Solanoideae</taxon>
        <taxon>Hyoscyameae</taxon>
        <taxon>Anisodus</taxon>
    </lineage>
</organism>
<reference evidence="3" key="1">
    <citation type="journal article" date="2023" name="Proc. Natl. Acad. Sci. U.S.A.">
        <title>Genomic and structural basis for evolution of tropane alkaloid biosynthesis.</title>
        <authorList>
            <person name="Wanga Y.-J."/>
            <person name="Taina T."/>
            <person name="Yua J.-Y."/>
            <person name="Lia J."/>
            <person name="Xua B."/>
            <person name="Chenc J."/>
            <person name="D'Auriad J.C."/>
            <person name="Huanga J.-P."/>
            <person name="Huanga S.-X."/>
        </authorList>
    </citation>
    <scope>NUCLEOTIDE SEQUENCE [LARGE SCALE GENOMIC DNA]</scope>
    <source>
        <strain evidence="3">cv. KIB-2019</strain>
    </source>
</reference>
<gene>
    <name evidence="2" type="ORF">K7X08_020793</name>
</gene>
<protein>
    <submittedName>
        <fullName evidence="2">Uncharacterized protein</fullName>
    </submittedName>
</protein>
<feature type="compositionally biased region" description="Basic and acidic residues" evidence="1">
    <location>
        <begin position="64"/>
        <end position="114"/>
    </location>
</feature>
<evidence type="ECO:0000313" key="3">
    <source>
        <dbReference type="Proteomes" id="UP001152561"/>
    </source>
</evidence>